<evidence type="ECO:0000256" key="5">
    <source>
        <dbReference type="ARBA" id="ARBA00021843"/>
    </source>
</evidence>
<dbReference type="PANTHER" id="PTHR43722:SF1">
    <property type="entry name" value="PROLINE IMINOPEPTIDASE"/>
    <property type="match status" value="1"/>
</dbReference>
<feature type="active site" evidence="12">
    <location>
        <position position="268"/>
    </location>
</feature>
<feature type="domain" description="AB hydrolase-1" evidence="14">
    <location>
        <begin position="43"/>
        <end position="300"/>
    </location>
</feature>
<dbReference type="OrthoDB" id="9796770at2"/>
<evidence type="ECO:0000256" key="6">
    <source>
        <dbReference type="ARBA" id="ARBA00022438"/>
    </source>
</evidence>
<evidence type="ECO:0000313" key="16">
    <source>
        <dbReference type="Proteomes" id="UP000233293"/>
    </source>
</evidence>
<keyword evidence="6 11" id="KW-0031">Aminopeptidase</keyword>
<evidence type="ECO:0000259" key="14">
    <source>
        <dbReference type="Pfam" id="PF00561"/>
    </source>
</evidence>
<dbReference type="Gene3D" id="3.40.50.1820">
    <property type="entry name" value="alpha/beta hydrolase"/>
    <property type="match status" value="1"/>
</dbReference>
<dbReference type="EC" id="3.4.11.5" evidence="4 11"/>
<keyword evidence="16" id="KW-1185">Reference proteome</keyword>
<evidence type="ECO:0000256" key="8">
    <source>
        <dbReference type="ARBA" id="ARBA00022670"/>
    </source>
</evidence>
<evidence type="ECO:0000256" key="4">
    <source>
        <dbReference type="ARBA" id="ARBA00012568"/>
    </source>
</evidence>
<proteinExistence type="inferred from homology"/>
<dbReference type="InterPro" id="IPR002410">
    <property type="entry name" value="Peptidase_S33"/>
</dbReference>
<evidence type="ECO:0000256" key="9">
    <source>
        <dbReference type="ARBA" id="ARBA00022801"/>
    </source>
</evidence>
<dbReference type="PANTHER" id="PTHR43722">
    <property type="entry name" value="PROLINE IMINOPEPTIDASE"/>
    <property type="match status" value="1"/>
</dbReference>
<comment type="catalytic activity">
    <reaction evidence="1 11 13">
        <text>Release of N-terminal proline from a peptide.</text>
        <dbReference type="EC" id="3.4.11.5"/>
    </reaction>
</comment>
<evidence type="ECO:0000256" key="3">
    <source>
        <dbReference type="ARBA" id="ARBA00010088"/>
    </source>
</evidence>
<dbReference type="GO" id="GO:0004177">
    <property type="term" value="F:aminopeptidase activity"/>
    <property type="evidence" value="ECO:0007669"/>
    <property type="project" value="UniProtKB-UniRule"/>
</dbReference>
<keyword evidence="7 11" id="KW-0963">Cytoplasm</keyword>
<gene>
    <name evidence="15" type="primary">pip</name>
    <name evidence="15" type="ORF">CWS72_12250</name>
</gene>
<evidence type="ECO:0000256" key="10">
    <source>
        <dbReference type="ARBA" id="ARBA00029605"/>
    </source>
</evidence>
<dbReference type="Pfam" id="PF00561">
    <property type="entry name" value="Abhydrolase_1"/>
    <property type="match status" value="1"/>
</dbReference>
<dbReference type="GO" id="GO:0006508">
    <property type="term" value="P:proteolysis"/>
    <property type="evidence" value="ECO:0007669"/>
    <property type="project" value="UniProtKB-KW"/>
</dbReference>
<comment type="caution">
    <text evidence="15">The sequence shown here is derived from an EMBL/GenBank/DDBJ whole genome shotgun (WGS) entry which is preliminary data.</text>
</comment>
<dbReference type="InterPro" id="IPR000073">
    <property type="entry name" value="AB_hydrolase_1"/>
</dbReference>
<protein>
    <recommendedName>
        <fullName evidence="5 11">Proline iminopeptidase</fullName>
        <shortName evidence="11">PIP</shortName>
        <ecNumber evidence="4 11">3.4.11.5</ecNumber>
    </recommendedName>
    <alternativeName>
        <fullName evidence="10 11">Prolyl aminopeptidase</fullName>
    </alternativeName>
</protein>
<dbReference type="AlphaFoldDB" id="A0A2N3PVC4"/>
<dbReference type="RefSeq" id="WP_101250893.1">
    <property type="nucleotide sequence ID" value="NZ_PIUM01000012.1"/>
</dbReference>
<evidence type="ECO:0000256" key="11">
    <source>
        <dbReference type="PIRNR" id="PIRNR006431"/>
    </source>
</evidence>
<evidence type="ECO:0000313" key="15">
    <source>
        <dbReference type="EMBL" id="PKU24354.1"/>
    </source>
</evidence>
<evidence type="ECO:0000256" key="7">
    <source>
        <dbReference type="ARBA" id="ARBA00022490"/>
    </source>
</evidence>
<reference evidence="16" key="1">
    <citation type="submission" date="2017-12" db="EMBL/GenBank/DDBJ databases">
        <title>Draft genome sequence of Telmatospirillum siberiense 26-4b1T, an acidotolerant peatland alphaproteobacterium potentially involved in sulfur cycling.</title>
        <authorList>
            <person name="Hausmann B."/>
            <person name="Pjevac P."/>
            <person name="Schreck K."/>
            <person name="Herbold C.W."/>
            <person name="Daims H."/>
            <person name="Wagner M."/>
            <person name="Pester M."/>
            <person name="Loy A."/>
        </authorList>
    </citation>
    <scope>NUCLEOTIDE SEQUENCE [LARGE SCALE GENOMIC DNA]</scope>
    <source>
        <strain evidence="16">26-4b1</strain>
    </source>
</reference>
<dbReference type="InterPro" id="IPR005944">
    <property type="entry name" value="Pro_iminopeptidase"/>
</dbReference>
<keyword evidence="9 11" id="KW-0378">Hydrolase</keyword>
<evidence type="ECO:0000256" key="12">
    <source>
        <dbReference type="PIRSR" id="PIRSR006431-1"/>
    </source>
</evidence>
<evidence type="ECO:0000256" key="13">
    <source>
        <dbReference type="RuleBase" id="RU003421"/>
    </source>
</evidence>
<evidence type="ECO:0000256" key="2">
    <source>
        <dbReference type="ARBA" id="ARBA00004496"/>
    </source>
</evidence>
<dbReference type="NCBIfam" id="TIGR01249">
    <property type="entry name" value="pro_imino_pep_1"/>
    <property type="match status" value="1"/>
</dbReference>
<evidence type="ECO:0000256" key="1">
    <source>
        <dbReference type="ARBA" id="ARBA00001585"/>
    </source>
</evidence>
<dbReference type="EMBL" id="PIUM01000012">
    <property type="protein sequence ID" value="PKU24354.1"/>
    <property type="molecule type" value="Genomic_DNA"/>
</dbReference>
<accession>A0A2N3PVC4</accession>
<dbReference type="Proteomes" id="UP000233293">
    <property type="component" value="Unassembled WGS sequence"/>
</dbReference>
<sequence length="318" mass="35298">MKGDKETAGALYPPIEPFRQGWMPVSGGHRLYWEESGNPAGQPVIFLHGGPGAGCAPLHRRFFDPAHYRIILFDQRGAGRSVPAALVSDNTTPLLIADIESLRRFLGIERWLVFGGSWGSTLALAYGEAHPERCLGFVLRGIFLFRPQEVDWFMHQMGRFFPEAGRAFLQPLTPVERADPLRAYYRRLTDGDPAIHMPAAQVWCSYEESCSRLINEPGDTRSSPSALAMARIEAHYMINDGFMEPDQLLRNIAKLHGRPATIVQGRYDMVCPIASADDLARAWPGTAFQIIPDAGHSAMEPGIRAALVTATDRYRALP</sequence>
<dbReference type="PRINTS" id="PR00793">
    <property type="entry name" value="PROAMNOPTASE"/>
</dbReference>
<comment type="subcellular location">
    <subcellularLocation>
        <location evidence="2 11">Cytoplasm</location>
    </subcellularLocation>
</comment>
<feature type="active site" description="Nucleophile" evidence="12">
    <location>
        <position position="117"/>
    </location>
</feature>
<dbReference type="InterPro" id="IPR029058">
    <property type="entry name" value="AB_hydrolase_fold"/>
</dbReference>
<dbReference type="PIRSF" id="PIRSF006431">
    <property type="entry name" value="Pept_S33"/>
    <property type="match status" value="1"/>
</dbReference>
<feature type="active site" description="Proton donor" evidence="12">
    <location>
        <position position="296"/>
    </location>
</feature>
<keyword evidence="8 11" id="KW-0645">Protease</keyword>
<comment type="similarity">
    <text evidence="3 11 13">Belongs to the peptidase S33 family.</text>
</comment>
<dbReference type="GO" id="GO:0005737">
    <property type="term" value="C:cytoplasm"/>
    <property type="evidence" value="ECO:0007669"/>
    <property type="project" value="UniProtKB-SubCell"/>
</dbReference>
<name>A0A2N3PVC4_9PROT</name>
<dbReference type="SUPFAM" id="SSF53474">
    <property type="entry name" value="alpha/beta-Hydrolases"/>
    <property type="match status" value="1"/>
</dbReference>
<organism evidence="15 16">
    <name type="scientific">Telmatospirillum siberiense</name>
    <dbReference type="NCBI Taxonomy" id="382514"/>
    <lineage>
        <taxon>Bacteria</taxon>
        <taxon>Pseudomonadati</taxon>
        <taxon>Pseudomonadota</taxon>
        <taxon>Alphaproteobacteria</taxon>
        <taxon>Rhodospirillales</taxon>
        <taxon>Rhodospirillaceae</taxon>
        <taxon>Telmatospirillum</taxon>
    </lineage>
</organism>